<accession>A0ABT9U7G5</accession>
<keyword evidence="2" id="KW-1185">Reference proteome</keyword>
<dbReference type="Proteomes" id="UP001229346">
    <property type="component" value="Unassembled WGS sequence"/>
</dbReference>
<dbReference type="Gene3D" id="3.40.190.10">
    <property type="entry name" value="Periplasmic binding protein-like II"/>
    <property type="match status" value="1"/>
</dbReference>
<dbReference type="SUPFAM" id="SSF53850">
    <property type="entry name" value="Periplasmic binding protein-like II"/>
    <property type="match status" value="1"/>
</dbReference>
<gene>
    <name evidence="1" type="ORF">J2T15_004970</name>
</gene>
<dbReference type="EMBL" id="JAUSSU010000011">
    <property type="protein sequence ID" value="MDQ0115503.1"/>
    <property type="molecule type" value="Genomic_DNA"/>
</dbReference>
<sequence length="194" mass="21623">MPFDLLEDRIALAVDFAFGYNTGQSTNSYEVLAERNERIGISALPGGQDVINPAQISGLSVTSQSQNKQLAMELLRYLTTDTGSIHSDITMNTLEINQGKLAEPWNKERFATVLHETERAVPAALYMYNDLGNYHKYMWSRPKAFYAIRNGLPAQEALSEFADILANDFRDFYKDPAAFDACIASSVAYSDSCL</sequence>
<name>A0ABT9U7G5_PAEHA</name>
<evidence type="ECO:0008006" key="3">
    <source>
        <dbReference type="Google" id="ProtNLM"/>
    </source>
</evidence>
<evidence type="ECO:0000313" key="1">
    <source>
        <dbReference type="EMBL" id="MDQ0115503.1"/>
    </source>
</evidence>
<evidence type="ECO:0000313" key="2">
    <source>
        <dbReference type="Proteomes" id="UP001229346"/>
    </source>
</evidence>
<proteinExistence type="predicted"/>
<protein>
    <recommendedName>
        <fullName evidence="3">Extracellular solute-binding protein</fullName>
    </recommendedName>
</protein>
<organism evidence="1 2">
    <name type="scientific">Paenibacillus harenae</name>
    <dbReference type="NCBI Taxonomy" id="306543"/>
    <lineage>
        <taxon>Bacteria</taxon>
        <taxon>Bacillati</taxon>
        <taxon>Bacillota</taxon>
        <taxon>Bacilli</taxon>
        <taxon>Bacillales</taxon>
        <taxon>Paenibacillaceae</taxon>
        <taxon>Paenibacillus</taxon>
    </lineage>
</organism>
<comment type="caution">
    <text evidence="1">The sequence shown here is derived from an EMBL/GenBank/DDBJ whole genome shotgun (WGS) entry which is preliminary data.</text>
</comment>
<reference evidence="1 2" key="1">
    <citation type="submission" date="2023-07" db="EMBL/GenBank/DDBJ databases">
        <title>Sorghum-associated microbial communities from plants grown in Nebraska, USA.</title>
        <authorList>
            <person name="Schachtman D."/>
        </authorList>
    </citation>
    <scope>NUCLEOTIDE SEQUENCE [LARGE SCALE GENOMIC DNA]</scope>
    <source>
        <strain evidence="1 2">CC482</strain>
    </source>
</reference>